<keyword evidence="2" id="KW-0963">Cytoplasm</keyword>
<gene>
    <name evidence="3" type="ORF">SG34_020020</name>
</gene>
<organism evidence="3 4">
    <name type="scientific">Thalassomonas viridans</name>
    <dbReference type="NCBI Taxonomy" id="137584"/>
    <lineage>
        <taxon>Bacteria</taxon>
        <taxon>Pseudomonadati</taxon>
        <taxon>Pseudomonadota</taxon>
        <taxon>Gammaproteobacteria</taxon>
        <taxon>Alteromonadales</taxon>
        <taxon>Colwelliaceae</taxon>
        <taxon>Thalassomonas</taxon>
    </lineage>
</organism>
<reference evidence="3 4" key="1">
    <citation type="journal article" date="2015" name="Genome Announc.">
        <title>Draft Genome Sequences of Marine Isolates of Thalassomonas viridans and Thalassomonas actiniarum.</title>
        <authorList>
            <person name="Olonade I."/>
            <person name="van Zyl L.J."/>
            <person name="Trindade M."/>
        </authorList>
    </citation>
    <scope>NUCLEOTIDE SEQUENCE [LARGE SCALE GENOMIC DNA]</scope>
    <source>
        <strain evidence="3 4">XOM25</strain>
    </source>
</reference>
<dbReference type="InterPro" id="IPR044159">
    <property type="entry name" value="IQM"/>
</dbReference>
<evidence type="ECO:0000313" key="3">
    <source>
        <dbReference type="EMBL" id="WDE03651.1"/>
    </source>
</evidence>
<accession>A0AAE9YYN4</accession>
<dbReference type="Proteomes" id="UP000032352">
    <property type="component" value="Chromosome"/>
</dbReference>
<dbReference type="PANTHER" id="PTHR31250:SF27">
    <property type="entry name" value="IQ DOMAIN-CONTAINING PROTEIN IQM5"/>
    <property type="match status" value="1"/>
</dbReference>
<comment type="subcellular location">
    <subcellularLocation>
        <location evidence="1">Cytoplasm</location>
    </subcellularLocation>
</comment>
<reference evidence="3 4" key="2">
    <citation type="journal article" date="2022" name="Mar. Drugs">
        <title>Bioassay-Guided Fractionation Leads to the Detection of Cholic Acid Generated by the Rare Thalassomonas sp.</title>
        <authorList>
            <person name="Pheiffer F."/>
            <person name="Schneider Y.K."/>
            <person name="Hansen E.H."/>
            <person name="Andersen J.H."/>
            <person name="Isaksson J."/>
            <person name="Busche T."/>
            <person name="R C."/>
            <person name="Kalinowski J."/>
            <person name="Zyl L.V."/>
            <person name="Trindade M."/>
        </authorList>
    </citation>
    <scope>NUCLEOTIDE SEQUENCE [LARGE SCALE GENOMIC DNA]</scope>
    <source>
        <strain evidence="3 4">XOM25</strain>
    </source>
</reference>
<evidence type="ECO:0000313" key="4">
    <source>
        <dbReference type="Proteomes" id="UP000032352"/>
    </source>
</evidence>
<keyword evidence="4" id="KW-1185">Reference proteome</keyword>
<dbReference type="EMBL" id="CP059733">
    <property type="protein sequence ID" value="WDE03651.1"/>
    <property type="molecule type" value="Genomic_DNA"/>
</dbReference>
<dbReference type="KEGG" id="tvd:SG34_020020"/>
<sequence>MPADVMTLQEFKDASSHWSQRRKSHKNLIKIDSALTSYHAIGKDRLEQRIASLGQLRDISKEYADDKRLFVWQDTRRKRKIAAADAVYNQAVVKIKYLQEVLVAERRLPALFGVGNQTPMQKAHTAIGKWAAAIKQIRGLQEYIGKPSNGRQLDAKYWTEAIDPLHRHWKNPKNAPVFNAWTKARYEDNTTALSFYRWLETQSDADVETLAGGKVLSTAYQDAVGREQYRVFFRNGLIKYLQSPTEMVPWGSQDNKTNFCGNGWAIFVMSPDDKLYTGTHNSKTGWFHAAFLGGKPVKAAGEIYVKNGVPLVITDKSGHYKPQFANLCEAARVMNRNGVDISQLQIWSRWTDPVTGKIFTGDDGMRANGIWYMAIDAERYVNTGNRGYAMIHDFAIKSGAWGMIKTAKADRLNLPEAQQKQYDFNSIKDVADRGKDYYRGCSIDRYCTADHVAV</sequence>
<protein>
    <submittedName>
        <fullName evidence="3">Uncharacterized protein</fullName>
    </submittedName>
</protein>
<evidence type="ECO:0000256" key="2">
    <source>
        <dbReference type="ARBA" id="ARBA00022490"/>
    </source>
</evidence>
<name>A0AAE9YYN4_9GAMM</name>
<evidence type="ECO:0000256" key="1">
    <source>
        <dbReference type="ARBA" id="ARBA00004496"/>
    </source>
</evidence>
<dbReference type="AlphaFoldDB" id="A0AAE9YYN4"/>
<dbReference type="PANTHER" id="PTHR31250">
    <property type="entry name" value="IQ DOMAIN-CONTAINING PROTEIN IQM3"/>
    <property type="match status" value="1"/>
</dbReference>
<dbReference type="GO" id="GO:0005737">
    <property type="term" value="C:cytoplasm"/>
    <property type="evidence" value="ECO:0007669"/>
    <property type="project" value="UniProtKB-SubCell"/>
</dbReference>
<proteinExistence type="predicted"/>
<dbReference type="RefSeq" id="WP_044836611.1">
    <property type="nucleotide sequence ID" value="NZ_CP059733.1"/>
</dbReference>